<reference evidence="2 3" key="2">
    <citation type="journal article" date="2007" name="Virus Res.">
        <title>P13 of Leucania separata multiple nuclear polyhedrosis virus affected the polyhedra and budded virions yields of AcMNPV.</title>
        <authorList>
            <person name="Du E.Q."/>
            <person name="Yan F."/>
            <person name="Jin W.X."/>
            <person name="Lu N."/>
            <person name="Xiao H.Z."/>
            <person name="Lu S.Y."/>
            <person name="Qi Y.P."/>
        </authorList>
    </citation>
    <scope>NUCLEOTIDE SEQUENCE [LARGE SCALE GENOMIC DNA]</scope>
    <source>
        <strain evidence="2 3">AH1</strain>
    </source>
</reference>
<name>Q0IKV1_NPVLS</name>
<dbReference type="GeneID" id="5176306"/>
<dbReference type="KEGG" id="vg:5176306"/>
<evidence type="ECO:0000313" key="2">
    <source>
        <dbReference type="EMBL" id="AAR28932.1"/>
    </source>
</evidence>
<organism evidence="2 3">
    <name type="scientific">Leucania separata nucleopolyhedrovirus</name>
    <name type="common">LsNPV</name>
    <dbReference type="NCBI Taxonomy" id="1307956"/>
    <lineage>
        <taxon>Viruses</taxon>
        <taxon>Viruses incertae sedis</taxon>
        <taxon>Naldaviricetes</taxon>
        <taxon>Lefavirales</taxon>
        <taxon>Baculoviridae</taxon>
        <taxon>Alphabaculovirus</taxon>
        <taxon>Alphabaculovirus leseparatae</taxon>
    </lineage>
</organism>
<organismHost>
    <name type="scientific">Lepidoptera</name>
    <name type="common">moths &amp; butterflies</name>
    <dbReference type="NCBI Taxonomy" id="7088"/>
</organismHost>
<feature type="region of interest" description="Disordered" evidence="1">
    <location>
        <begin position="1"/>
        <end position="32"/>
    </location>
</feature>
<evidence type="ECO:0000313" key="3">
    <source>
        <dbReference type="Proteomes" id="UP000201737"/>
    </source>
</evidence>
<keyword evidence="3" id="KW-1185">Reference proteome</keyword>
<proteinExistence type="predicted"/>
<dbReference type="EMBL" id="AY394490">
    <property type="protein sequence ID" value="AAR28932.1"/>
    <property type="molecule type" value="Genomic_DNA"/>
</dbReference>
<protein>
    <submittedName>
        <fullName evidence="2">ORF168</fullName>
    </submittedName>
</protein>
<dbReference type="RefSeq" id="YP_758465.1">
    <property type="nucleotide sequence ID" value="NC_008348.1"/>
</dbReference>
<reference evidence="2 3" key="1">
    <citation type="journal article" date="2007" name="Virus Genes">
        <title>Genome sequence of Leucania seperata nucleopolyhedrovirus.</title>
        <authorList>
            <person name="Xiao H."/>
            <person name="Qi Y."/>
        </authorList>
    </citation>
    <scope>NUCLEOTIDE SEQUENCE [LARGE SCALE GENOMIC DNA]</scope>
    <source>
        <strain evidence="2 3">AH1</strain>
    </source>
</reference>
<accession>Q0IKV1</accession>
<dbReference type="Proteomes" id="UP000201737">
    <property type="component" value="Segment"/>
</dbReference>
<evidence type="ECO:0000256" key="1">
    <source>
        <dbReference type="SAM" id="MobiDB-lite"/>
    </source>
</evidence>
<sequence length="295" mass="34093">MASKDVAPTKRAATDDGTEPLSLPSKKSRPNDLSQVCALSTDQMSPSVRFYYEVAQGNLLPLSETSRKHIKRTKESKDIETNLSRAQLLVTNAQFMLQHVPYTSNVDQLLFEANSNLININRHLAFVRYETSALNSDYLLEVFCSAILSHPRFLYYNRMRLFFLNYINNIDRYNEYFRIQRQTPMQIAHCYNPLTGVQFVRVCLHVSNGINNVLHTVYFYVIDGIETMATYRRFDNADYIRHAFTSLNLHVVNEHDGMIVLKSNFKVNYDFAEIETGSVVTLNGHEYTLNCFEHC</sequence>